<feature type="disulfide bond" evidence="13">
    <location>
        <begin position="1123"/>
        <end position="1132"/>
    </location>
</feature>
<dbReference type="SUPFAM" id="SSF57997">
    <property type="entry name" value="Tropomyosin"/>
    <property type="match status" value="1"/>
</dbReference>
<dbReference type="PANTHER" id="PTHR10574">
    <property type="entry name" value="NETRIN/LAMININ-RELATED"/>
    <property type="match status" value="1"/>
</dbReference>
<dbReference type="GO" id="GO:0035987">
    <property type="term" value="P:endodermal cell differentiation"/>
    <property type="evidence" value="ECO:0007669"/>
    <property type="project" value="Ensembl"/>
</dbReference>
<dbReference type="InterPro" id="IPR013015">
    <property type="entry name" value="Laminin_IV_B"/>
</dbReference>
<dbReference type="GO" id="GO:0021812">
    <property type="term" value="P:neuronal-glial interaction involved in cerebral cortex radial glia guided migration"/>
    <property type="evidence" value="ECO:0007669"/>
    <property type="project" value="Ensembl"/>
</dbReference>
<evidence type="ECO:0000256" key="7">
    <source>
        <dbReference type="ARBA" id="ARBA00022869"/>
    </source>
</evidence>
<dbReference type="Gene3D" id="2.170.300.10">
    <property type="entry name" value="Tie2 ligand-binding domain superfamily"/>
    <property type="match status" value="2"/>
</dbReference>
<feature type="domain" description="Laminin EGF-like" evidence="16">
    <location>
        <begin position="790"/>
        <end position="837"/>
    </location>
</feature>
<evidence type="ECO:0000256" key="14">
    <source>
        <dbReference type="SAM" id="Coils"/>
    </source>
</evidence>
<feature type="disulfide bond" evidence="13">
    <location>
        <begin position="1074"/>
        <end position="1083"/>
    </location>
</feature>
<dbReference type="InterPro" id="IPR050440">
    <property type="entry name" value="Laminin/Netrin_ECM"/>
</dbReference>
<keyword evidence="9 14" id="KW-0175">Coiled coil</keyword>
<dbReference type="FunFam" id="2.10.25.10:FF:000145">
    <property type="entry name" value="Laminin subunit beta 1"/>
    <property type="match status" value="1"/>
</dbReference>
<feature type="domain" description="Laminin IV type B" evidence="17">
    <location>
        <begin position="567"/>
        <end position="784"/>
    </location>
</feature>
<evidence type="ECO:0000256" key="12">
    <source>
        <dbReference type="ARBA" id="ARBA00023292"/>
    </source>
</evidence>
<feature type="coiled-coil region" evidence="14">
    <location>
        <begin position="1268"/>
        <end position="1323"/>
    </location>
</feature>
<evidence type="ECO:0000259" key="18">
    <source>
        <dbReference type="PROSITE" id="PS51117"/>
    </source>
</evidence>
<evidence type="ECO:0000256" key="3">
    <source>
        <dbReference type="ARBA" id="ARBA00022530"/>
    </source>
</evidence>
<evidence type="ECO:0000256" key="13">
    <source>
        <dbReference type="PROSITE-ProRule" id="PRU00460"/>
    </source>
</evidence>
<feature type="disulfide bond" evidence="13">
    <location>
        <begin position="446"/>
        <end position="455"/>
    </location>
</feature>
<feature type="coiled-coil region" evidence="14">
    <location>
        <begin position="1719"/>
        <end position="1788"/>
    </location>
</feature>
<keyword evidence="4" id="KW-0597">Phosphoprotein</keyword>
<feature type="compositionally biased region" description="Polar residues" evidence="15">
    <location>
        <begin position="649"/>
        <end position="662"/>
    </location>
</feature>
<dbReference type="Pfam" id="PF00055">
    <property type="entry name" value="Laminin_N"/>
    <property type="match status" value="1"/>
</dbReference>
<dbReference type="PROSITE" id="PS51117">
    <property type="entry name" value="LAMININ_NTER"/>
    <property type="match status" value="1"/>
</dbReference>
<evidence type="ECO:0000256" key="5">
    <source>
        <dbReference type="ARBA" id="ARBA00022729"/>
    </source>
</evidence>
<evidence type="ECO:0000256" key="11">
    <source>
        <dbReference type="ARBA" id="ARBA00023180"/>
    </source>
</evidence>
<evidence type="ECO:0000256" key="9">
    <source>
        <dbReference type="ARBA" id="ARBA00023054"/>
    </source>
</evidence>
<evidence type="ECO:0000256" key="2">
    <source>
        <dbReference type="ARBA" id="ARBA00022525"/>
    </source>
</evidence>
<dbReference type="FunFam" id="2.10.25.10:FF:000130">
    <property type="entry name" value="Laminin subunit beta 1"/>
    <property type="match status" value="1"/>
</dbReference>
<dbReference type="GO" id="GO:0005178">
    <property type="term" value="F:integrin binding"/>
    <property type="evidence" value="ECO:0007669"/>
    <property type="project" value="Ensembl"/>
</dbReference>
<dbReference type="GO" id="GO:0005615">
    <property type="term" value="C:extracellular space"/>
    <property type="evidence" value="ECO:0007669"/>
    <property type="project" value="Ensembl"/>
</dbReference>
<dbReference type="GO" id="GO:0043257">
    <property type="term" value="C:laminin-8 complex"/>
    <property type="evidence" value="ECO:0007669"/>
    <property type="project" value="Ensembl"/>
</dbReference>
<keyword evidence="12 13" id="KW-0424">Laminin EGF-like domain</keyword>
<feature type="disulfide bond" evidence="13">
    <location>
        <begin position="859"/>
        <end position="868"/>
    </location>
</feature>
<feature type="disulfide bond" evidence="13">
    <location>
        <begin position="792"/>
        <end position="809"/>
    </location>
</feature>
<dbReference type="FunFam" id="2.10.25.10:FF:000101">
    <property type="entry name" value="Laminin subunit beta 1"/>
    <property type="match status" value="1"/>
</dbReference>
<feature type="domain" description="Laminin EGF-like" evidence="16">
    <location>
        <begin position="476"/>
        <end position="527"/>
    </location>
</feature>
<dbReference type="FunFam" id="2.10.25.10:FF:000135">
    <property type="entry name" value="Laminin subunit beta 4"/>
    <property type="match status" value="2"/>
</dbReference>
<dbReference type="GO" id="GO:0043208">
    <property type="term" value="F:glycosphingolipid binding"/>
    <property type="evidence" value="ECO:0007669"/>
    <property type="project" value="Ensembl"/>
</dbReference>
<dbReference type="GO" id="GO:0007411">
    <property type="term" value="P:axon guidance"/>
    <property type="evidence" value="ECO:0007669"/>
    <property type="project" value="TreeGrafter"/>
</dbReference>
<feature type="disulfide bond" evidence="13">
    <location>
        <begin position="549"/>
        <end position="558"/>
    </location>
</feature>
<keyword evidence="2" id="KW-0964">Secreted</keyword>
<dbReference type="GO" id="GO:0034446">
    <property type="term" value="P:substrate adhesion-dependent cell spreading"/>
    <property type="evidence" value="ECO:0007669"/>
    <property type="project" value="Ensembl"/>
</dbReference>
<feature type="disulfide bond" evidence="13">
    <location>
        <begin position="530"/>
        <end position="547"/>
    </location>
</feature>
<feature type="domain" description="Laminin EGF-like" evidence="16">
    <location>
        <begin position="993"/>
        <end position="1044"/>
    </location>
</feature>
<evidence type="ECO:0000259" key="17">
    <source>
        <dbReference type="PROSITE" id="PS51116"/>
    </source>
</evidence>
<feature type="disulfide bond" evidence="13">
    <location>
        <begin position="838"/>
        <end position="850"/>
    </location>
</feature>
<feature type="region of interest" description="Disordered" evidence="15">
    <location>
        <begin position="649"/>
        <end position="674"/>
    </location>
</feature>
<protein>
    <submittedName>
        <fullName evidence="19">Laminin subunit beta 1</fullName>
    </submittedName>
</protein>
<feature type="coiled-coil region" evidence="14">
    <location>
        <begin position="1465"/>
        <end position="1499"/>
    </location>
</feature>
<feature type="disulfide bond" evidence="13">
    <location>
        <begin position="1017"/>
        <end position="1026"/>
    </location>
</feature>
<keyword evidence="5" id="KW-0732">Signal</keyword>
<dbReference type="SMART" id="SM00136">
    <property type="entry name" value="LamNT"/>
    <property type="match status" value="1"/>
</dbReference>
<dbReference type="GO" id="GO:0007162">
    <property type="term" value="P:negative regulation of cell adhesion"/>
    <property type="evidence" value="ECO:0007669"/>
    <property type="project" value="Ensembl"/>
</dbReference>
<comment type="caution">
    <text evidence="13">Lacks conserved residue(s) required for the propagation of feature annotation.</text>
</comment>
<dbReference type="FunFam" id="2.10.25.10:FF:000138">
    <property type="entry name" value="Laminin subunit beta 1"/>
    <property type="match status" value="1"/>
</dbReference>
<dbReference type="GO" id="GO:0005634">
    <property type="term" value="C:nucleus"/>
    <property type="evidence" value="ECO:0007669"/>
    <property type="project" value="Ensembl"/>
</dbReference>
<dbReference type="GO" id="GO:0019899">
    <property type="term" value="F:enzyme binding"/>
    <property type="evidence" value="ECO:0007669"/>
    <property type="project" value="Ensembl"/>
</dbReference>
<evidence type="ECO:0000256" key="15">
    <source>
        <dbReference type="SAM" id="MobiDB-lite"/>
    </source>
</evidence>
<feature type="disulfide bond" evidence="13">
    <location>
        <begin position="1045"/>
        <end position="1057"/>
    </location>
</feature>
<dbReference type="InterPro" id="IPR008211">
    <property type="entry name" value="Laminin_N"/>
</dbReference>
<dbReference type="GO" id="GO:0042476">
    <property type="term" value="P:odontogenesis"/>
    <property type="evidence" value="ECO:0007669"/>
    <property type="project" value="Ensembl"/>
</dbReference>
<feature type="domain" description="Laminin N-terminal" evidence="18">
    <location>
        <begin position="49"/>
        <end position="288"/>
    </location>
</feature>
<dbReference type="Proteomes" id="UP000472273">
    <property type="component" value="Unplaced"/>
</dbReference>
<evidence type="ECO:0000313" key="20">
    <source>
        <dbReference type="Proteomes" id="UP000472273"/>
    </source>
</evidence>
<feature type="disulfide bond" evidence="13">
    <location>
        <begin position="1171"/>
        <end position="1180"/>
    </location>
</feature>
<dbReference type="PRINTS" id="PR00011">
    <property type="entry name" value="EGFLAMININ"/>
</dbReference>
<dbReference type="FunFam" id="2.170.300.10:FF:000001">
    <property type="entry name" value="Laminin subunit beta-1"/>
    <property type="match status" value="1"/>
</dbReference>
<reference evidence="19" key="2">
    <citation type="submission" date="2025-09" db="UniProtKB">
        <authorList>
            <consortium name="Ensembl"/>
        </authorList>
    </citation>
    <scope>IDENTIFICATION</scope>
</reference>
<dbReference type="GO" id="GO:0070831">
    <property type="term" value="P:basement membrane assembly"/>
    <property type="evidence" value="ECO:0007669"/>
    <property type="project" value="TreeGrafter"/>
</dbReference>
<feature type="disulfide bond" evidence="13">
    <location>
        <begin position="1152"/>
        <end position="1169"/>
    </location>
</feature>
<dbReference type="FunFam" id="2.10.25.10:FF:000084">
    <property type="entry name" value="Laminin subunit alpha 3"/>
    <property type="match status" value="1"/>
</dbReference>
<feature type="disulfide bond" evidence="13">
    <location>
        <begin position="499"/>
        <end position="508"/>
    </location>
</feature>
<dbReference type="PROSITE" id="PS50027">
    <property type="entry name" value="EGF_LAM_2"/>
    <property type="match status" value="11"/>
</dbReference>
<reference evidence="19" key="1">
    <citation type="submission" date="2025-08" db="UniProtKB">
        <authorList>
            <consortium name="Ensembl"/>
        </authorList>
    </citation>
    <scope>IDENTIFICATION</scope>
</reference>
<feature type="disulfide bond" evidence="13">
    <location>
        <begin position="318"/>
        <end position="327"/>
    </location>
</feature>
<dbReference type="FunFam" id="2.60.120.260:FF:000010">
    <property type="entry name" value="Laminin subunit beta 1"/>
    <property type="match status" value="1"/>
</dbReference>
<dbReference type="GO" id="GO:0043259">
    <property type="term" value="C:laminin-10 complex"/>
    <property type="evidence" value="ECO:0007669"/>
    <property type="project" value="Ensembl"/>
</dbReference>
<feature type="domain" description="Laminin EGF-like" evidence="16">
    <location>
        <begin position="1150"/>
        <end position="1196"/>
    </location>
</feature>
<dbReference type="InterPro" id="IPR000742">
    <property type="entry name" value="EGF"/>
</dbReference>
<feature type="domain" description="Laminin EGF-like" evidence="16">
    <location>
        <begin position="528"/>
        <end position="574"/>
    </location>
</feature>
<dbReference type="GO" id="GO:0005606">
    <property type="term" value="C:laminin-1 complex"/>
    <property type="evidence" value="ECO:0007669"/>
    <property type="project" value="Ensembl"/>
</dbReference>
<feature type="disulfide bond" evidence="13">
    <location>
        <begin position="528"/>
        <end position="540"/>
    </location>
</feature>
<feature type="disulfide bond" evidence="13">
    <location>
        <begin position="790"/>
        <end position="802"/>
    </location>
</feature>
<feature type="domain" description="Laminin EGF-like" evidence="16">
    <location>
        <begin position="1045"/>
        <end position="1101"/>
    </location>
</feature>
<keyword evidence="11" id="KW-0325">Glycoprotein</keyword>
<dbReference type="Pfam" id="PF24973">
    <property type="entry name" value="EGF_LMN_ATRN"/>
    <property type="match status" value="2"/>
</dbReference>
<dbReference type="SMART" id="SM00181">
    <property type="entry name" value="EGF"/>
    <property type="match status" value="10"/>
</dbReference>
<dbReference type="GO" id="GO:0150043">
    <property type="term" value="F:structural constituent of synapse-associated extracellular matrix"/>
    <property type="evidence" value="ECO:0007669"/>
    <property type="project" value="TreeGrafter"/>
</dbReference>
<feature type="disulfide bond" evidence="13">
    <location>
        <begin position="1150"/>
        <end position="1162"/>
    </location>
</feature>
<feature type="disulfide bond" evidence="13">
    <location>
        <begin position="811"/>
        <end position="820"/>
    </location>
</feature>
<dbReference type="InterPro" id="IPR056863">
    <property type="entry name" value="LMN_ATRN_NET-like_EGF"/>
</dbReference>
<comment type="subcellular location">
    <subcellularLocation>
        <location evidence="1">Secreted</location>
        <location evidence="1">Extracellular space</location>
        <location evidence="1">Extracellular matrix</location>
        <location evidence="1">Basement membrane</location>
    </subcellularLocation>
</comment>
<feature type="disulfide bond" evidence="13">
    <location>
        <begin position="511"/>
        <end position="525"/>
    </location>
</feature>
<feature type="coiled-coil region" evidence="14">
    <location>
        <begin position="1648"/>
        <end position="1689"/>
    </location>
</feature>
<keyword evidence="20" id="KW-1185">Reference proteome</keyword>
<dbReference type="Gene3D" id="2.60.120.260">
    <property type="entry name" value="Galactose-binding domain-like"/>
    <property type="match status" value="1"/>
</dbReference>
<organism evidence="19 20">
    <name type="scientific">Pseudonaja textilis</name>
    <name type="common">Eastern brown snake</name>
    <dbReference type="NCBI Taxonomy" id="8673"/>
    <lineage>
        <taxon>Eukaryota</taxon>
        <taxon>Metazoa</taxon>
        <taxon>Chordata</taxon>
        <taxon>Craniata</taxon>
        <taxon>Vertebrata</taxon>
        <taxon>Euteleostomi</taxon>
        <taxon>Lepidosauria</taxon>
        <taxon>Squamata</taxon>
        <taxon>Bifurcata</taxon>
        <taxon>Unidentata</taxon>
        <taxon>Episquamata</taxon>
        <taxon>Toxicofera</taxon>
        <taxon>Serpentes</taxon>
        <taxon>Colubroidea</taxon>
        <taxon>Elapidae</taxon>
        <taxon>Hydrophiinae</taxon>
        <taxon>Pseudonaja</taxon>
    </lineage>
</organism>
<dbReference type="FunFam" id="2.10.25.10:FF:000011">
    <property type="entry name" value="Cadherin EGF LAG seven-pass G-type receptor"/>
    <property type="match status" value="2"/>
</dbReference>
<dbReference type="SMART" id="SM00180">
    <property type="entry name" value="EGF_Lam"/>
    <property type="match status" value="13"/>
</dbReference>
<dbReference type="Gene3D" id="2.10.25.10">
    <property type="entry name" value="Laminin"/>
    <property type="match status" value="9"/>
</dbReference>
<feature type="domain" description="Laminin EGF-like" evidence="16">
    <location>
        <begin position="289"/>
        <end position="352"/>
    </location>
</feature>
<evidence type="ECO:0000256" key="8">
    <source>
        <dbReference type="ARBA" id="ARBA00022889"/>
    </source>
</evidence>
<dbReference type="InterPro" id="IPR002049">
    <property type="entry name" value="LE_dom"/>
</dbReference>
<feature type="domain" description="Laminin EGF-like" evidence="16">
    <location>
        <begin position="884"/>
        <end position="933"/>
    </location>
</feature>
<name>A0A670Z168_PSETE</name>
<evidence type="ECO:0000256" key="1">
    <source>
        <dbReference type="ARBA" id="ARBA00004302"/>
    </source>
</evidence>
<gene>
    <name evidence="19" type="primary">LAMB1</name>
</gene>
<feature type="domain" description="Laminin EGF-like" evidence="16">
    <location>
        <begin position="416"/>
        <end position="475"/>
    </location>
</feature>
<dbReference type="PANTHER" id="PTHR10574:SF233">
    <property type="entry name" value="LAMININ SUBUNIT BETA-1"/>
    <property type="match status" value="1"/>
</dbReference>
<feature type="disulfide bond" evidence="13">
    <location>
        <begin position="840"/>
        <end position="857"/>
    </location>
</feature>
<dbReference type="Pfam" id="PF21199">
    <property type="entry name" value="LAMININ_IV_B"/>
    <property type="match status" value="1"/>
</dbReference>
<evidence type="ECO:0000256" key="4">
    <source>
        <dbReference type="ARBA" id="ARBA00022553"/>
    </source>
</evidence>
<dbReference type="FunFam" id="2.10.25.10:FF:000065">
    <property type="entry name" value="Laminin subunit beta 1"/>
    <property type="match status" value="1"/>
</dbReference>
<dbReference type="FunFam" id="2.170.300.10:FF:000004">
    <property type="entry name" value="Laminin subunit beta 1"/>
    <property type="match status" value="1"/>
</dbReference>
<dbReference type="GO" id="GO:0005607">
    <property type="term" value="C:laminin-2 complex"/>
    <property type="evidence" value="ECO:0007669"/>
    <property type="project" value="Ensembl"/>
</dbReference>
<dbReference type="PROSITE" id="PS51116">
    <property type="entry name" value="LAMININ_IVB"/>
    <property type="match status" value="1"/>
</dbReference>
<keyword evidence="7" id="KW-0084">Basement membrane</keyword>
<keyword evidence="8" id="KW-0130">Cell adhesion</keyword>
<feature type="disulfide bond" evidence="13">
    <location>
        <begin position="1104"/>
        <end position="1121"/>
    </location>
</feature>
<sequence length="1799" mass="198848">MCGQPQCNVPPHACRHSTPAPLPALCMCAPPRLWAFVAGQGPEYSYGCAEGSCYPATGDLLIGRANKLTVTSTCGLHKPHPFCIVSHLQEDKKCFTCDSRDPFHDTLNPDSHRIENVVTAFSPNRLKLWWQSENGVENVTIQLDLEAEFHFTHLIMTFKTFRPSAMLIERSSDFGKTWQVYRYFAYDCENSFPGVSTGPMKKVDDIICDSRYSDIEPSTEGEVIYRVLDPAFRIEDPYSPRIQNMLKITNLRINFTKLHTLGDNLLDSRMEIKEKYYYAIYDMVVRGNCFCYGHASECAPVHGYDEEVEGMVHGHCMCRHNTKGLNCEQCLDFYHDLPWRPAEGRNSNACKKCNCNEHSEQCHFDMAVYVATGNTSGGVCDDCQHNTVGHNCEQCKAFYFQHPERDIRDPHICEPCNCDPVGSENGGICDRYTDYSAGLIAGQCRCKFFVEGERCDTCKEGYYGLSIEQPLGCQSCACNPLGTHPGGNPCDSETGNCYCKRLVTGKHCDHCLPENWGLSNDMDGCRPCDCDQGGSLNNNCSSESGQCQCRPHLIGRQCQEVEPGYYFISLDHYVYEAEDAKFGPGVSLVERLYSQDRVPSWTGIGFVRVPEGAYLEFYIDNIPFSMEYDVLIRYEPQLPDHWEKATISVNRPGQIPPSSRCGNTVPDDDNQEVSLSPGSRYAALPHPICFEKGLNYTVRLELPHYSSNSELENPYTLIDSLVLMPYCKSLDLFTVGGRGDDVTTNSAWETFQRYRCLENSRSVVKTPMTDVCRNIIFSISALLHETALACQCDPQGSLSSVCDPNGGHCQCRPNVVGRRCDKCAPGTFGFGPTGCKACECHAQASVNAFCHPETGQCHCFHGIYGRSCDRCLPGYWGFPSCQPCQCNGHADECDPYSGQCLNCRDHTSGPNCERCLAGFYGDPVLGSGDHCRPCPCPDGPESGRQFANGCYQDRITLQVVCVCERGYKGSRCDECASGFFGNPEEIGGSCHPCQCNNNIDSSDPEACDKRTGLCLKCLFHTRGEHCQECKPGYYGWALQQDCRKCVCNYLGTVRHRCNSSEDCDCEKETGQCQCLPNVVGQNCDHCAPNTWKLSSGTGCETCACNLEHSFGPSCNEFTGQCQCMPGFGGRTCTECQEYFWGDPTVGCQACECDSRGIQTLQCNRSTGQCICKEGVEGPRCNKCTRGYSGNFPDCAPCHQCFALWDIIVTELTNKTQRFLERAKLLKITGLSGPYQETLNSVEEKLNEIKNIIAQNPATEPLKNIGDLFEEAEKLKADVAQKIIEVEEKISTVANESSIAEAELTALEADAKSLHNAVKELAEQLEFIKISDVRGALDSITKYFQMSLEAEKRANASVLLPGSLVEQSAEMRLEVESLINETAATFQATQEEQSRLLDELAGKLQSLDLAEMCGTPPGSSCADSPCGGLSCQTEDGIKKCGGPGCEGLVTVAHSAWQKAIDFDRDILSALAEVEQLSKMVSEAKQRADEAKQNAQDVLLKTNATKEQVDRSNKDLRNLIHQIRDFLMKDGADLDSIEAVANEVLNLEMPSTPEQLQTLADNIRERVESLSDVENVLQQSAGDIARAKALLDEAKKASKSATDVKVTADMVRQALEEAGRAQTTAEDAIKLAEKDIEGTQGLLASIASEAGSVEDRLGNATLRIAELEKDVETLRQKAATNTEDIKAAEENIAMVDRTTADVQKILDDSVNEKYKTVENLIAKKTGESANARKKAEALQNEAKILLEQANRKLQLLKELEDTYEKNQKILEDKAQQVVELEETVRGLLQAISQKVAIYSTC</sequence>
<keyword evidence="3" id="KW-0272">Extracellular matrix</keyword>
<dbReference type="FunFam" id="2.10.25.10:FF:000280">
    <property type="entry name" value="Laminin subunit beta 4"/>
    <property type="match status" value="1"/>
</dbReference>
<evidence type="ECO:0000313" key="19">
    <source>
        <dbReference type="Ensembl" id="ENSPTXP00000016989.1"/>
    </source>
</evidence>
<evidence type="ECO:0000256" key="6">
    <source>
        <dbReference type="ARBA" id="ARBA00022737"/>
    </source>
</evidence>
<evidence type="ECO:0000256" key="10">
    <source>
        <dbReference type="ARBA" id="ARBA00023157"/>
    </source>
</evidence>
<feature type="disulfide bond" evidence="13">
    <location>
        <begin position="903"/>
        <end position="912"/>
    </location>
</feature>
<dbReference type="PROSITE" id="PS01248">
    <property type="entry name" value="EGF_LAM_1"/>
    <property type="match status" value="4"/>
</dbReference>
<dbReference type="Ensembl" id="ENSPTXT00000017509.1">
    <property type="protein sequence ID" value="ENSPTXP00000016989.1"/>
    <property type="gene ID" value="ENSPTXG00000009776.1"/>
</dbReference>
<dbReference type="GO" id="GO:0030335">
    <property type="term" value="P:positive regulation of cell migration"/>
    <property type="evidence" value="ECO:0007669"/>
    <property type="project" value="Ensembl"/>
</dbReference>
<feature type="domain" description="Laminin EGF-like" evidence="16">
    <location>
        <begin position="838"/>
        <end position="883"/>
    </location>
</feature>
<keyword evidence="10 13" id="KW-1015">Disulfide bond</keyword>
<dbReference type="SUPFAM" id="SSF57196">
    <property type="entry name" value="EGF/Laminin"/>
    <property type="match status" value="13"/>
</dbReference>
<feature type="domain" description="Laminin EGF-like" evidence="16">
    <location>
        <begin position="1102"/>
        <end position="1149"/>
    </location>
</feature>
<keyword evidence="6" id="KW-0677">Repeat</keyword>
<dbReference type="CDD" id="cd22300">
    <property type="entry name" value="cc_LAMB1_C"/>
    <property type="match status" value="1"/>
</dbReference>
<dbReference type="CDD" id="cd00055">
    <property type="entry name" value="EGF_Lam"/>
    <property type="match status" value="13"/>
</dbReference>
<proteinExistence type="predicted"/>
<evidence type="ECO:0000259" key="16">
    <source>
        <dbReference type="PROSITE" id="PS50027"/>
    </source>
</evidence>
<dbReference type="Pfam" id="PF00053">
    <property type="entry name" value="EGF_laminin"/>
    <property type="match status" value="11"/>
</dbReference>
<feature type="disulfide bond" evidence="13">
    <location>
        <begin position="1102"/>
        <end position="1114"/>
    </location>
</feature>
<dbReference type="GeneTree" id="ENSGT00940000156003"/>
<accession>A0A670Z168</accession>
<dbReference type="GO" id="GO:0048471">
    <property type="term" value="C:perinuclear region of cytoplasm"/>
    <property type="evidence" value="ECO:0007669"/>
    <property type="project" value="Ensembl"/>
</dbReference>